<dbReference type="AlphaFoldDB" id="A0A835QSE1"/>
<dbReference type="PROSITE" id="PS50884">
    <property type="entry name" value="ZF_DOF_2"/>
    <property type="match status" value="1"/>
</dbReference>
<dbReference type="Proteomes" id="UP000639772">
    <property type="component" value="Chromosome 6"/>
</dbReference>
<dbReference type="PROSITE" id="PS01361">
    <property type="entry name" value="ZF_DOF_1"/>
    <property type="match status" value="1"/>
</dbReference>
<feature type="domain" description="Dof-type" evidence="11">
    <location>
        <begin position="40"/>
        <end position="94"/>
    </location>
</feature>
<organism evidence="12 13">
    <name type="scientific">Vanilla planifolia</name>
    <name type="common">Vanilla</name>
    <dbReference type="NCBI Taxonomy" id="51239"/>
    <lineage>
        <taxon>Eukaryota</taxon>
        <taxon>Viridiplantae</taxon>
        <taxon>Streptophyta</taxon>
        <taxon>Embryophyta</taxon>
        <taxon>Tracheophyta</taxon>
        <taxon>Spermatophyta</taxon>
        <taxon>Magnoliopsida</taxon>
        <taxon>Liliopsida</taxon>
        <taxon>Asparagales</taxon>
        <taxon>Orchidaceae</taxon>
        <taxon>Vanilloideae</taxon>
        <taxon>Vanilleae</taxon>
        <taxon>Vanilla</taxon>
    </lineage>
</organism>
<proteinExistence type="predicted"/>
<feature type="region of interest" description="Disordered" evidence="10">
    <location>
        <begin position="81"/>
        <end position="118"/>
    </location>
</feature>
<keyword evidence="5 8" id="KW-0238">DNA-binding</keyword>
<dbReference type="GO" id="GO:0003677">
    <property type="term" value="F:DNA binding"/>
    <property type="evidence" value="ECO:0007669"/>
    <property type="project" value="UniProtKB-UniRule"/>
</dbReference>
<protein>
    <recommendedName>
        <fullName evidence="9">Dof zinc finger protein</fullName>
    </recommendedName>
</protein>
<dbReference type="InterPro" id="IPR045174">
    <property type="entry name" value="Dof"/>
</dbReference>
<dbReference type="EMBL" id="JADCNM010000006">
    <property type="protein sequence ID" value="KAG0477859.1"/>
    <property type="molecule type" value="Genomic_DNA"/>
</dbReference>
<evidence type="ECO:0000313" key="12">
    <source>
        <dbReference type="EMBL" id="KAG0477859.1"/>
    </source>
</evidence>
<dbReference type="GO" id="GO:0003700">
    <property type="term" value="F:DNA-binding transcription factor activity"/>
    <property type="evidence" value="ECO:0007669"/>
    <property type="project" value="UniProtKB-UniRule"/>
</dbReference>
<evidence type="ECO:0000256" key="8">
    <source>
        <dbReference type="PROSITE-ProRule" id="PRU00071"/>
    </source>
</evidence>
<comment type="function">
    <text evidence="9">Transcription factor that binds specifically to a 5'-AA[AG]G-3' consensus core sequence.</text>
</comment>
<evidence type="ECO:0000256" key="2">
    <source>
        <dbReference type="ARBA" id="ARBA00022771"/>
    </source>
</evidence>
<evidence type="ECO:0000256" key="6">
    <source>
        <dbReference type="ARBA" id="ARBA00023163"/>
    </source>
</evidence>
<keyword evidence="4 9" id="KW-0805">Transcription regulation</keyword>
<evidence type="ECO:0000256" key="10">
    <source>
        <dbReference type="SAM" id="MobiDB-lite"/>
    </source>
</evidence>
<evidence type="ECO:0000256" key="9">
    <source>
        <dbReference type="RuleBase" id="RU369094"/>
    </source>
</evidence>
<evidence type="ECO:0000256" key="3">
    <source>
        <dbReference type="ARBA" id="ARBA00022833"/>
    </source>
</evidence>
<dbReference type="InterPro" id="IPR003851">
    <property type="entry name" value="Znf_Dof"/>
</dbReference>
<gene>
    <name evidence="12" type="ORF">HPP92_012578</name>
</gene>
<evidence type="ECO:0000256" key="7">
    <source>
        <dbReference type="ARBA" id="ARBA00023242"/>
    </source>
</evidence>
<feature type="compositionally biased region" description="Low complexity" evidence="10">
    <location>
        <begin position="95"/>
        <end position="118"/>
    </location>
</feature>
<keyword evidence="6 9" id="KW-0804">Transcription</keyword>
<keyword evidence="2 8" id="KW-0863">Zinc-finger</keyword>
<dbReference type="Pfam" id="PF02701">
    <property type="entry name" value="Zn_ribbon_Dof"/>
    <property type="match status" value="1"/>
</dbReference>
<keyword evidence="7 8" id="KW-0539">Nucleus</keyword>
<comment type="caution">
    <text evidence="12">The sequence shown here is derived from an EMBL/GenBank/DDBJ whole genome shotgun (WGS) entry which is preliminary data.</text>
</comment>
<dbReference type="GO" id="GO:0008270">
    <property type="term" value="F:zinc ion binding"/>
    <property type="evidence" value="ECO:0007669"/>
    <property type="project" value="UniProtKB-KW"/>
</dbReference>
<feature type="region of interest" description="Disordered" evidence="10">
    <location>
        <begin position="1"/>
        <end position="24"/>
    </location>
</feature>
<evidence type="ECO:0000259" key="11">
    <source>
        <dbReference type="PROSITE" id="PS50884"/>
    </source>
</evidence>
<keyword evidence="1 9" id="KW-0479">Metal-binding</keyword>
<accession>A0A835QSE1</accession>
<dbReference type="PANTHER" id="PTHR31992">
    <property type="entry name" value="DOF ZINC FINGER PROTEIN DOF1.4-RELATED"/>
    <property type="match status" value="1"/>
</dbReference>
<evidence type="ECO:0000313" key="13">
    <source>
        <dbReference type="Proteomes" id="UP000639772"/>
    </source>
</evidence>
<evidence type="ECO:0000256" key="1">
    <source>
        <dbReference type="ARBA" id="ARBA00022723"/>
    </source>
</evidence>
<dbReference type="GO" id="GO:0005634">
    <property type="term" value="C:nucleus"/>
    <property type="evidence" value="ECO:0007669"/>
    <property type="project" value="UniProtKB-SubCell"/>
</dbReference>
<dbReference type="PANTHER" id="PTHR31992:SF316">
    <property type="entry name" value="DOF ZINC FINGER PROTEIN DOF1.2"/>
    <property type="match status" value="1"/>
</dbReference>
<sequence>MATDPQWHPQGLDELKGVEGSKRPQLQVERRVRPHKEQALNCPRCNSANTKFCYYNNYSLSQPRYFCKTCRRYWTEGGSLRNVPVGGGSRKNKRSSSSSSSSSFSPSTSSLTSSTTITTTSTTIITTPTMMMLKPTPSTTMEAMISTFPSQTKAWFIMSLGVYQPCSC</sequence>
<reference evidence="12 13" key="1">
    <citation type="journal article" date="2020" name="Nat. Food">
        <title>A phased Vanilla planifolia genome enables genetic improvement of flavour and production.</title>
        <authorList>
            <person name="Hasing T."/>
            <person name="Tang H."/>
            <person name="Brym M."/>
            <person name="Khazi F."/>
            <person name="Huang T."/>
            <person name="Chambers A.H."/>
        </authorList>
    </citation>
    <scope>NUCLEOTIDE SEQUENCE [LARGE SCALE GENOMIC DNA]</scope>
    <source>
        <tissue evidence="12">Leaf</tissue>
    </source>
</reference>
<comment type="subcellular location">
    <subcellularLocation>
        <location evidence="8 9">Nucleus</location>
    </subcellularLocation>
</comment>
<evidence type="ECO:0000256" key="5">
    <source>
        <dbReference type="ARBA" id="ARBA00023125"/>
    </source>
</evidence>
<name>A0A835QSE1_VANPL</name>
<dbReference type="OrthoDB" id="1927254at2759"/>
<feature type="compositionally biased region" description="Basic and acidic residues" evidence="10">
    <location>
        <begin position="11"/>
        <end position="24"/>
    </location>
</feature>
<evidence type="ECO:0000256" key="4">
    <source>
        <dbReference type="ARBA" id="ARBA00023015"/>
    </source>
</evidence>
<keyword evidence="3 9" id="KW-0862">Zinc</keyword>